<evidence type="ECO:0000313" key="4">
    <source>
        <dbReference type="Proteomes" id="UP000285301"/>
    </source>
</evidence>
<dbReference type="SUPFAM" id="SSF49493">
    <property type="entry name" value="HSP40/DnaJ peptide-binding domain"/>
    <property type="match status" value="2"/>
</dbReference>
<keyword evidence="4" id="KW-1185">Reference proteome</keyword>
<comment type="caution">
    <text evidence="3">The sequence shown here is derived from an EMBL/GenBank/DDBJ whole genome shotgun (WGS) entry which is preliminary data.</text>
</comment>
<dbReference type="PANTHER" id="PTHR24078:SF553">
    <property type="entry name" value="DNAJ HOMOLOG SUBFAMILY B MEMBER 5"/>
    <property type="match status" value="1"/>
</dbReference>
<accession>A0A443QQD4</accession>
<feature type="domain" description="Chaperone DnaJ C-terminal" evidence="2">
    <location>
        <begin position="217"/>
        <end position="375"/>
    </location>
</feature>
<dbReference type="FunFam" id="2.60.260.20:FF:000002">
    <property type="entry name" value="Dnaj homolog subfamily b member"/>
    <property type="match status" value="1"/>
</dbReference>
<evidence type="ECO:0000313" key="3">
    <source>
        <dbReference type="EMBL" id="RWS05260.1"/>
    </source>
</evidence>
<dbReference type="GO" id="GO:0005829">
    <property type="term" value="C:cytosol"/>
    <property type="evidence" value="ECO:0007669"/>
    <property type="project" value="TreeGrafter"/>
</dbReference>
<dbReference type="PANTHER" id="PTHR24078">
    <property type="entry name" value="DNAJ HOMOLOG SUBFAMILY C MEMBER"/>
    <property type="match status" value="1"/>
</dbReference>
<dbReference type="FunFam" id="2.60.260.20:FF:000026">
    <property type="entry name" value="Uncharacterized protein, isoform B"/>
    <property type="match status" value="1"/>
</dbReference>
<dbReference type="EMBL" id="NCKU01004917">
    <property type="protein sequence ID" value="RWS05260.1"/>
    <property type="molecule type" value="Genomic_DNA"/>
</dbReference>
<proteinExistence type="predicted"/>
<dbReference type="GO" id="GO:0006457">
    <property type="term" value="P:protein folding"/>
    <property type="evidence" value="ECO:0007669"/>
    <property type="project" value="InterPro"/>
</dbReference>
<dbReference type="GO" id="GO:0051082">
    <property type="term" value="F:unfolded protein binding"/>
    <property type="evidence" value="ECO:0007669"/>
    <property type="project" value="InterPro"/>
</dbReference>
<reference evidence="3 4" key="1">
    <citation type="journal article" date="2018" name="Gigascience">
        <title>Genomes of trombidid mites reveal novel predicted allergens and laterally-transferred genes associated with secondary metabolism.</title>
        <authorList>
            <person name="Dong X."/>
            <person name="Chaisiri K."/>
            <person name="Xia D."/>
            <person name="Armstrong S.D."/>
            <person name="Fang Y."/>
            <person name="Donnelly M.J."/>
            <person name="Kadowaki T."/>
            <person name="McGarry J.W."/>
            <person name="Darby A.C."/>
            <person name="Makepeace B.L."/>
        </authorList>
    </citation>
    <scope>NUCLEOTIDE SEQUENCE [LARGE SCALE GENOMIC DNA]</scope>
    <source>
        <strain evidence="3">UoL-WK</strain>
    </source>
</reference>
<dbReference type="GO" id="GO:0051087">
    <property type="term" value="F:protein-folding chaperone binding"/>
    <property type="evidence" value="ECO:0007669"/>
    <property type="project" value="TreeGrafter"/>
</dbReference>
<dbReference type="Gene3D" id="2.60.260.20">
    <property type="entry name" value="Urease metallochaperone UreE, N-terminal domain"/>
    <property type="match status" value="2"/>
</dbReference>
<dbReference type="OrthoDB" id="550424at2759"/>
<dbReference type="Proteomes" id="UP000285301">
    <property type="component" value="Unassembled WGS sequence"/>
</dbReference>
<protein>
    <submittedName>
        <fullName evidence="3">DnaJ protein 1-like protein</fullName>
    </submittedName>
</protein>
<dbReference type="InterPro" id="IPR008971">
    <property type="entry name" value="HSP40/DnaJ_pept-bd"/>
</dbReference>
<dbReference type="STRING" id="1965070.A0A443QQD4"/>
<dbReference type="AlphaFoldDB" id="A0A443QQD4"/>
<sequence>MIRQWRTIGVGNLASNITLDEFLASCTEECCVAIEIINFSPLTQLGSFETKAFVGDNKKFNNPTTLPFNFRDAALFHCVDDETGVAALLKFKISIVTFNDARRGAEFDCLLAMVIPRSKKRNLFAIALGSKLTADKATFDKMLTSSVDRGFFNVGGIGGQSGGNFFEMDDDMLDADSPFISFMSGRGGGPSAFRSQSFTAGSPHMTKKSAQKQDPAIEHELFVTLEEVLKGTVKKMKITKKVIGADGRSRKEDKVLTINVKPGWKAGTKITFQREGDQNPNTVPADIVFIIKDKPHPLFKREGADIKYTAKITLREALCGCLVKVPTLTGEKLNLRLNEIIKPQMVRRIPNQGLPYPKDTSKRGDLLVTFDIQFPNTLTDETKQILWDCLP</sequence>
<keyword evidence="1" id="KW-0143">Chaperone</keyword>
<gene>
    <name evidence="3" type="ORF">B4U79_05494</name>
</gene>
<evidence type="ECO:0000259" key="2">
    <source>
        <dbReference type="Pfam" id="PF01556"/>
    </source>
</evidence>
<name>A0A443QQD4_9ACAR</name>
<dbReference type="InterPro" id="IPR051339">
    <property type="entry name" value="DnaJ_subfamily_B"/>
</dbReference>
<evidence type="ECO:0000256" key="1">
    <source>
        <dbReference type="ARBA" id="ARBA00023186"/>
    </source>
</evidence>
<organism evidence="3 4">
    <name type="scientific">Dinothrombium tinctorium</name>
    <dbReference type="NCBI Taxonomy" id="1965070"/>
    <lineage>
        <taxon>Eukaryota</taxon>
        <taxon>Metazoa</taxon>
        <taxon>Ecdysozoa</taxon>
        <taxon>Arthropoda</taxon>
        <taxon>Chelicerata</taxon>
        <taxon>Arachnida</taxon>
        <taxon>Acari</taxon>
        <taxon>Acariformes</taxon>
        <taxon>Trombidiformes</taxon>
        <taxon>Prostigmata</taxon>
        <taxon>Anystina</taxon>
        <taxon>Parasitengona</taxon>
        <taxon>Trombidioidea</taxon>
        <taxon>Trombidiidae</taxon>
        <taxon>Dinothrombium</taxon>
    </lineage>
</organism>
<dbReference type="Pfam" id="PF01556">
    <property type="entry name" value="DnaJ_C"/>
    <property type="match status" value="1"/>
</dbReference>
<dbReference type="CDD" id="cd10747">
    <property type="entry name" value="DnaJ_C"/>
    <property type="match status" value="1"/>
</dbReference>
<dbReference type="InterPro" id="IPR002939">
    <property type="entry name" value="DnaJ_C"/>
</dbReference>